<gene>
    <name evidence="1" type="ordered locus">Deipr_2167</name>
</gene>
<dbReference type="AlphaFoldDB" id="F0RPJ0"/>
<dbReference type="Proteomes" id="UP000007718">
    <property type="component" value="Plasmid pDEIPR01"/>
</dbReference>
<dbReference type="HOGENOM" id="CLU_2583926_0_0_0"/>
<accession>F0RPJ0</accession>
<protein>
    <submittedName>
        <fullName evidence="1">Uncharacterized protein</fullName>
    </submittedName>
</protein>
<keyword evidence="1" id="KW-0614">Plasmid</keyword>
<proteinExistence type="predicted"/>
<dbReference type="KEGG" id="dpt:Deipr_2167"/>
<keyword evidence="2" id="KW-1185">Reference proteome</keyword>
<organism evidence="1 2">
    <name type="scientific">Deinococcus proteolyticus (strain ATCC 35074 / DSM 20540 / JCM 6276 / NBRC 101906 / NCIMB 13154 / VKM Ac-1939 / CCM 2703 / MRP)</name>
    <dbReference type="NCBI Taxonomy" id="693977"/>
    <lineage>
        <taxon>Bacteria</taxon>
        <taxon>Thermotogati</taxon>
        <taxon>Deinococcota</taxon>
        <taxon>Deinococci</taxon>
        <taxon>Deinococcales</taxon>
        <taxon>Deinococcaceae</taxon>
        <taxon>Deinococcus</taxon>
    </lineage>
</organism>
<name>F0RPJ0_DEIPM</name>
<evidence type="ECO:0000313" key="1">
    <source>
        <dbReference type="EMBL" id="ADY27296.1"/>
    </source>
</evidence>
<reference evidence="1 2" key="1">
    <citation type="submission" date="2011-02" db="EMBL/GenBank/DDBJ databases">
        <title>The complete sequence of plasmid1 of Deinococcus proteolyticus DSM 20540.</title>
        <authorList>
            <consortium name="US DOE Joint Genome Institute (JGI-PGF)"/>
            <person name="Lucas S."/>
            <person name="Copeland A."/>
            <person name="Lapidus A."/>
            <person name="Bruce D."/>
            <person name="Goodwin L."/>
            <person name="Pitluck S."/>
            <person name="Kyrpides N."/>
            <person name="Mavromatis K."/>
            <person name="Pagani I."/>
            <person name="Ivanova N."/>
            <person name="Ovchinnikova G."/>
            <person name="Zeytun A."/>
            <person name="Detter J.C."/>
            <person name="Han C."/>
            <person name="Land M."/>
            <person name="Hauser L."/>
            <person name="Markowitz V."/>
            <person name="Cheng J.-F."/>
            <person name="Hugenholtz P."/>
            <person name="Woyke T."/>
            <person name="Wu D."/>
            <person name="Pukall R."/>
            <person name="Steenblock K."/>
            <person name="Brambilla E."/>
            <person name="Klenk H.-P."/>
            <person name="Eisen J.A."/>
        </authorList>
    </citation>
    <scope>NUCLEOTIDE SEQUENCE [LARGE SCALE GENOMIC DNA]</scope>
    <source>
        <strain evidence="2">ATCC 35074 / DSM 20540 / JCM 6276 / NBRC 101906 / NCIMB 13154 / VKM Ac-1939 / CCM 2703 / MRP</strain>
        <plasmid evidence="2">Plasmid pDEIPR01</plasmid>
    </source>
</reference>
<evidence type="ECO:0000313" key="2">
    <source>
        <dbReference type="Proteomes" id="UP000007718"/>
    </source>
</evidence>
<sequence length="80" mass="9014">MERDFAVEGRFRLQNAEQDFCNAAQTINAVVWETLFQVGHECVNIRQGGLVRFHTSISRPASYFSAIQTTFPSTCQVLSS</sequence>
<dbReference type="EMBL" id="CP002537">
    <property type="protein sequence ID" value="ADY27296.1"/>
    <property type="molecule type" value="Genomic_DNA"/>
</dbReference>
<geneLocation type="plasmid" evidence="1 2">
    <name>pDEIPR01</name>
</geneLocation>